<evidence type="ECO:0000313" key="8">
    <source>
        <dbReference type="Proteomes" id="UP000045285"/>
    </source>
</evidence>
<evidence type="ECO:0000259" key="5">
    <source>
        <dbReference type="Pfam" id="PF00501"/>
    </source>
</evidence>
<dbReference type="Pfam" id="PF13193">
    <property type="entry name" value="AMP-binding_C"/>
    <property type="match status" value="1"/>
</dbReference>
<dbReference type="GO" id="GO:0005524">
    <property type="term" value="F:ATP binding"/>
    <property type="evidence" value="ECO:0007669"/>
    <property type="project" value="UniProtKB-KW"/>
</dbReference>
<evidence type="ECO:0000256" key="4">
    <source>
        <dbReference type="ARBA" id="ARBA00022840"/>
    </source>
</evidence>
<dbReference type="PROSITE" id="PS00455">
    <property type="entry name" value="AMP_BINDING"/>
    <property type="match status" value="1"/>
</dbReference>
<dbReference type="STRING" id="69974.MPLDJ20_100105"/>
<keyword evidence="3" id="KW-0547">Nucleotide-binding</keyword>
<dbReference type="EMBL" id="CCMZ01000003">
    <property type="protein sequence ID" value="CDX11649.1"/>
    <property type="molecule type" value="Genomic_DNA"/>
</dbReference>
<dbReference type="PANTHER" id="PTHR42921">
    <property type="entry name" value="ACETOACETYL-COA SYNTHETASE"/>
    <property type="match status" value="1"/>
</dbReference>
<feature type="domain" description="AMP-binding enzyme C-terminal" evidence="6">
    <location>
        <begin position="541"/>
        <end position="609"/>
    </location>
</feature>
<dbReference type="Gene3D" id="3.30.300.30">
    <property type="match status" value="1"/>
</dbReference>
<keyword evidence="4" id="KW-0067">ATP-binding</keyword>
<dbReference type="InterPro" id="IPR025110">
    <property type="entry name" value="AMP-bd_C"/>
</dbReference>
<dbReference type="NCBIfam" id="NF002937">
    <property type="entry name" value="PRK03584.1"/>
    <property type="match status" value="1"/>
</dbReference>
<organism evidence="7 8">
    <name type="scientific">Mesorhizobium plurifarium</name>
    <dbReference type="NCBI Taxonomy" id="69974"/>
    <lineage>
        <taxon>Bacteria</taxon>
        <taxon>Pseudomonadati</taxon>
        <taxon>Pseudomonadota</taxon>
        <taxon>Alphaproteobacteria</taxon>
        <taxon>Hyphomicrobiales</taxon>
        <taxon>Phyllobacteriaceae</taxon>
        <taxon>Mesorhizobium</taxon>
    </lineage>
</organism>
<keyword evidence="2 7" id="KW-0436">Ligase</keyword>
<dbReference type="Pfam" id="PF00501">
    <property type="entry name" value="AMP-binding"/>
    <property type="match status" value="1"/>
</dbReference>
<dbReference type="AlphaFoldDB" id="A0A090DE16"/>
<dbReference type="InterPro" id="IPR020845">
    <property type="entry name" value="AMP-binding_CS"/>
</dbReference>
<keyword evidence="8" id="KW-1185">Reference proteome</keyword>
<dbReference type="GO" id="GO:0006629">
    <property type="term" value="P:lipid metabolic process"/>
    <property type="evidence" value="ECO:0007669"/>
    <property type="project" value="InterPro"/>
</dbReference>
<dbReference type="NCBIfam" id="TIGR01217">
    <property type="entry name" value="ac_ac_CoA_syn"/>
    <property type="match status" value="1"/>
</dbReference>
<dbReference type="InterPro" id="IPR000873">
    <property type="entry name" value="AMP-dep_synth/lig_dom"/>
</dbReference>
<dbReference type="InterPro" id="IPR045851">
    <property type="entry name" value="AMP-bd_C_sf"/>
</dbReference>
<evidence type="ECO:0000256" key="3">
    <source>
        <dbReference type="ARBA" id="ARBA00022741"/>
    </source>
</evidence>
<evidence type="ECO:0000256" key="2">
    <source>
        <dbReference type="ARBA" id="ARBA00022598"/>
    </source>
</evidence>
<dbReference type="GO" id="GO:0003987">
    <property type="term" value="F:acetate-CoA ligase activity"/>
    <property type="evidence" value="ECO:0007669"/>
    <property type="project" value="UniProtKB-EC"/>
</dbReference>
<dbReference type="Proteomes" id="UP000045285">
    <property type="component" value="Unassembled WGS sequence"/>
</dbReference>
<dbReference type="PANTHER" id="PTHR42921:SF1">
    <property type="entry name" value="ACETOACETYL-COA SYNTHETASE"/>
    <property type="match status" value="1"/>
</dbReference>
<evidence type="ECO:0000313" key="7">
    <source>
        <dbReference type="EMBL" id="CDX11649.1"/>
    </source>
</evidence>
<dbReference type="Gene3D" id="3.40.50.12780">
    <property type="entry name" value="N-terminal domain of ligase-like"/>
    <property type="match status" value="1"/>
</dbReference>
<evidence type="ECO:0000259" key="6">
    <source>
        <dbReference type="Pfam" id="PF13193"/>
    </source>
</evidence>
<dbReference type="InterPro" id="IPR005914">
    <property type="entry name" value="Acac_CoA_synth"/>
</dbReference>
<gene>
    <name evidence="7" type="primary">acsA</name>
    <name evidence="7" type="ORF">MPL3356_110085</name>
</gene>
<comment type="similarity">
    <text evidence="1">Belongs to the ATP-dependent AMP-binding enzyme family.</text>
</comment>
<reference evidence="8" key="1">
    <citation type="submission" date="2014-08" db="EMBL/GenBank/DDBJ databases">
        <authorList>
            <person name="Moulin L."/>
        </authorList>
    </citation>
    <scope>NUCLEOTIDE SEQUENCE [LARGE SCALE GENOMIC DNA]</scope>
</reference>
<feature type="domain" description="AMP-dependent synthetase/ligase" evidence="5">
    <location>
        <begin position="94"/>
        <end position="467"/>
    </location>
</feature>
<evidence type="ECO:0000256" key="1">
    <source>
        <dbReference type="ARBA" id="ARBA00006432"/>
    </source>
</evidence>
<dbReference type="EC" id="6.2.1.1" evidence="7"/>
<dbReference type="GO" id="GO:0030729">
    <property type="term" value="F:acetoacetate-CoA ligase activity"/>
    <property type="evidence" value="ECO:0007669"/>
    <property type="project" value="InterPro"/>
</dbReference>
<name>A0A090DE16_MESPL</name>
<protein>
    <submittedName>
        <fullName evidence="7">Acetyl-coenzyme A synthetase 1</fullName>
        <ecNumber evidence="7">6.2.1.1</ecNumber>
    </submittedName>
</protein>
<dbReference type="InterPro" id="IPR042099">
    <property type="entry name" value="ANL_N_sf"/>
</dbReference>
<proteinExistence type="inferred from homology"/>
<accession>A0A090DE16</accession>
<sequence>MSSVLWTPAPAAFQSSNLARFSTANGFDPRDYETLHRWSVGDPGAFWRAVWDFAEVVGDPGAISFLRDDNAPMTGSRFLPEASLNLAENLLRGDEERVALIEADESGHFRTVTLVELRRLVARTADGLRAAGIGKGDCVGGILPNRVEGLVALLATLSVGAVWSSCSPDFGAAAIVDRLGQIGVKVLFAAPRYRYAGKEHDITGRLAEIVAAMPTVTTLVLTGEAGAGPDCAADCISFDDFGDDGRLSFERVPFDHPAYVLYTSGTTGAPKAIVHRAGGVLLQHLKEHLLHGDVRPGDVMSWYTNTAWMMYHWLISGLACHATVVLYDGAPILKSADGLDPSPLWKLAERARVTHFGTSPKYLATLAAENYAPRSLHDLSSLRSLLSAGAPVSPGQFDWVYEHVKRDMIFASISGGTEIIGCFLLGSPIHPVRRGELTTKGLGLAVAVMDERNAPIIGRQGDLVCTEPFPSMPLTFWGKDGDKRYHATYFAARREIWTHGDVAEMTAYGSGIIHGRSDTTLKPGGVRIGTAEIYAACENFAEIEDCLVFGAPVEGDEEIVLCVKLNDGFALTSELAAQIRGAIREGASPRHVPHRIHAVQAVPYTLNGKRVEGAARTTLEGKPVKNMASLANPACLEEYRALDRSKAA</sequence>
<dbReference type="SUPFAM" id="SSF56801">
    <property type="entry name" value="Acetyl-CoA synthetase-like"/>
    <property type="match status" value="1"/>
</dbReference>